<gene>
    <name evidence="2" type="ORF">BCS90_22540</name>
</gene>
<keyword evidence="1" id="KW-1133">Transmembrane helix</keyword>
<organism evidence="2">
    <name type="scientific">Vibrio cyclitrophicus</name>
    <dbReference type="NCBI Taxonomy" id="47951"/>
    <lineage>
        <taxon>Bacteria</taxon>
        <taxon>Pseudomonadati</taxon>
        <taxon>Pseudomonadota</taxon>
        <taxon>Gammaproteobacteria</taxon>
        <taxon>Vibrionales</taxon>
        <taxon>Vibrionaceae</taxon>
        <taxon>Vibrio</taxon>
    </lineage>
</organism>
<keyword evidence="1" id="KW-0472">Membrane</keyword>
<comment type="caution">
    <text evidence="2">The sequence shown here is derived from an EMBL/GenBank/DDBJ whole genome shotgun (WGS) entry which is preliminary data.</text>
</comment>
<sequence length="110" mass="11986">MSQQEIFIGFIAYGLISSVIGFFTFFVIKNAKFKQALWTFQNVTFGIFLIGYIYLSGGGGAKLLVWVPLVTLVSIYNAHSVKFCSSCGKTNTRKSGFSAIKSCGDCGNTL</sequence>
<name>A0A7Z1S1I6_9VIBR</name>
<keyword evidence="1" id="KW-0812">Transmembrane</keyword>
<dbReference type="EMBL" id="MDBS01000038">
    <property type="protein sequence ID" value="PMP27321.1"/>
    <property type="molecule type" value="Genomic_DNA"/>
</dbReference>
<reference evidence="2" key="1">
    <citation type="submission" date="2016-07" db="EMBL/GenBank/DDBJ databases">
        <authorList>
            <person name="Kauffman K."/>
            <person name="Arevalo P."/>
            <person name="Polz M.F."/>
        </authorList>
    </citation>
    <scope>NUCLEOTIDE SEQUENCE</scope>
    <source>
        <strain evidence="2">10N.222.46.E12</strain>
    </source>
</reference>
<evidence type="ECO:0000313" key="2">
    <source>
        <dbReference type="EMBL" id="PMP27321.1"/>
    </source>
</evidence>
<dbReference type="AlphaFoldDB" id="A0A7Z1S1I6"/>
<feature type="transmembrane region" description="Helical" evidence="1">
    <location>
        <begin position="6"/>
        <end position="28"/>
    </location>
</feature>
<proteinExistence type="predicted"/>
<protein>
    <recommendedName>
        <fullName evidence="3">Zinc ribbon domain-containing protein</fullName>
    </recommendedName>
</protein>
<evidence type="ECO:0008006" key="3">
    <source>
        <dbReference type="Google" id="ProtNLM"/>
    </source>
</evidence>
<evidence type="ECO:0000256" key="1">
    <source>
        <dbReference type="SAM" id="Phobius"/>
    </source>
</evidence>
<dbReference type="RefSeq" id="WP_016793284.1">
    <property type="nucleotide sequence ID" value="NZ_CP170046.1"/>
</dbReference>
<accession>A0A7Z1S1I6</accession>
<reference evidence="2" key="2">
    <citation type="journal article" date="2018" name="Nature">
        <title>A major lineage of non-tailed dsDNA viruses as unrecognized killers of marine bacteria.</title>
        <authorList>
            <person name="Kauffman K.M."/>
            <person name="Hussain F.A."/>
            <person name="Yang J."/>
            <person name="Arevalo P."/>
            <person name="Brown J.M."/>
            <person name="Chang W.K."/>
            <person name="VanInsberghe D."/>
            <person name="Elsherbini J."/>
            <person name="Sharma R.S."/>
            <person name="Cutler M.B."/>
            <person name="Kelly L."/>
            <person name="Polz M.F."/>
        </authorList>
    </citation>
    <scope>NUCLEOTIDE SEQUENCE</scope>
    <source>
        <strain evidence="2">10N.222.46.E12</strain>
    </source>
</reference>